<evidence type="ECO:0000313" key="2">
    <source>
        <dbReference type="EMBL" id="KAL5108964.1"/>
    </source>
</evidence>
<keyword evidence="1" id="KW-0472">Membrane</keyword>
<keyword evidence="1" id="KW-1133">Transmembrane helix</keyword>
<dbReference type="InterPro" id="IPR037272">
    <property type="entry name" value="SNS_sf"/>
</dbReference>
<accession>A0ABR4QH44</accession>
<keyword evidence="1" id="KW-0812">Transmembrane</keyword>
<dbReference type="SUPFAM" id="SSF161070">
    <property type="entry name" value="SNF-like"/>
    <property type="match status" value="1"/>
</dbReference>
<gene>
    <name evidence="2" type="ORF">TcWFU_005448</name>
</gene>
<reference evidence="2 3" key="1">
    <citation type="journal article" date="2022" name="Front. Cell. Infect. Microbiol.">
        <title>The Genomes of Two Strains of Taenia crassiceps the Animal Model for the Study of Human Cysticercosis.</title>
        <authorList>
            <person name="Bobes R.J."/>
            <person name="Estrada K."/>
            <person name="Rios-Valencia D.G."/>
            <person name="Calderon-Gallegos A."/>
            <person name="de la Torre P."/>
            <person name="Carrero J.C."/>
            <person name="Sanchez-Flores A."/>
            <person name="Laclette J.P."/>
        </authorList>
    </citation>
    <scope>NUCLEOTIDE SEQUENCE [LARGE SCALE GENOMIC DNA]</scope>
    <source>
        <strain evidence="2">WFUcys</strain>
    </source>
</reference>
<evidence type="ECO:0000313" key="3">
    <source>
        <dbReference type="Proteomes" id="UP001651158"/>
    </source>
</evidence>
<sequence>MIYLGGILYHLSCIHDQDGASTTSTWHVLSPTTPQPNRRATPTSTTSLYSRHRSCVIWRCPTRDQQPSEFNLWIDHIRVSILHSDSRRHRLSQVPVLMSKLEIMGRIFCGLFFFCLSFAGISSIIAYIELTARTIQDFGGSETTLGYSQIVGGHILGGRALRHQHQHPVESGFCMESRTHDLWAMLLRIVYIL</sequence>
<protein>
    <submittedName>
        <fullName evidence="2">Uncharacterized protein</fullName>
    </submittedName>
</protein>
<evidence type="ECO:0000256" key="1">
    <source>
        <dbReference type="SAM" id="Phobius"/>
    </source>
</evidence>
<dbReference type="Proteomes" id="UP001651158">
    <property type="component" value="Unassembled WGS sequence"/>
</dbReference>
<dbReference type="EMBL" id="JAKROA010000003">
    <property type="protein sequence ID" value="KAL5108964.1"/>
    <property type="molecule type" value="Genomic_DNA"/>
</dbReference>
<comment type="caution">
    <text evidence="2">The sequence shown here is derived from an EMBL/GenBank/DDBJ whole genome shotgun (WGS) entry which is preliminary data.</text>
</comment>
<name>A0ABR4QH44_9CEST</name>
<organism evidence="2 3">
    <name type="scientific">Taenia crassiceps</name>
    <dbReference type="NCBI Taxonomy" id="6207"/>
    <lineage>
        <taxon>Eukaryota</taxon>
        <taxon>Metazoa</taxon>
        <taxon>Spiralia</taxon>
        <taxon>Lophotrochozoa</taxon>
        <taxon>Platyhelminthes</taxon>
        <taxon>Cestoda</taxon>
        <taxon>Eucestoda</taxon>
        <taxon>Cyclophyllidea</taxon>
        <taxon>Taeniidae</taxon>
        <taxon>Taenia</taxon>
    </lineage>
</organism>
<feature type="transmembrane region" description="Helical" evidence="1">
    <location>
        <begin position="107"/>
        <end position="128"/>
    </location>
</feature>
<proteinExistence type="predicted"/>
<keyword evidence="3" id="KW-1185">Reference proteome</keyword>